<evidence type="ECO:0000256" key="2">
    <source>
        <dbReference type="ARBA" id="ARBA00007878"/>
    </source>
</evidence>
<evidence type="ECO:0000256" key="1">
    <source>
        <dbReference type="ARBA" id="ARBA00004514"/>
    </source>
</evidence>
<keyword evidence="12" id="KW-1185">Reference proteome</keyword>
<feature type="compositionally biased region" description="Polar residues" evidence="9">
    <location>
        <begin position="325"/>
        <end position="356"/>
    </location>
</feature>
<evidence type="ECO:0000256" key="7">
    <source>
        <dbReference type="ARBA" id="ARBA00044229"/>
    </source>
</evidence>
<dbReference type="GO" id="GO:0002183">
    <property type="term" value="P:cytoplasmic translational initiation"/>
    <property type="evidence" value="ECO:0007669"/>
    <property type="project" value="TreeGrafter"/>
</dbReference>
<dbReference type="PANTHER" id="PTHR45989:SF1">
    <property type="entry name" value="TRANSLATION INITIATION FACTOR EIF-2B SUBUNIT GAMMA"/>
    <property type="match status" value="1"/>
</dbReference>
<evidence type="ECO:0000313" key="12">
    <source>
        <dbReference type="Proteomes" id="UP000799441"/>
    </source>
</evidence>
<dbReference type="InterPro" id="IPR056764">
    <property type="entry name" value="LbH_EIF2B3/5"/>
</dbReference>
<keyword evidence="3" id="KW-0963">Cytoplasm</keyword>
<dbReference type="GO" id="GO:0003743">
    <property type="term" value="F:translation initiation factor activity"/>
    <property type="evidence" value="ECO:0007669"/>
    <property type="project" value="UniProtKB-KW"/>
</dbReference>
<keyword evidence="5" id="KW-0648">Protein biosynthesis</keyword>
<gene>
    <name evidence="11" type="ORF">K431DRAFT_215523</name>
</gene>
<dbReference type="OrthoDB" id="10250549at2759"/>
<feature type="region of interest" description="Disordered" evidence="9">
    <location>
        <begin position="325"/>
        <end position="360"/>
    </location>
</feature>
<dbReference type="Gene3D" id="3.90.550.10">
    <property type="entry name" value="Spore Coat Polysaccharide Biosynthesis Protein SpsA, Chain A"/>
    <property type="match status" value="1"/>
</dbReference>
<evidence type="ECO:0000256" key="5">
    <source>
        <dbReference type="ARBA" id="ARBA00022917"/>
    </source>
</evidence>
<dbReference type="EMBL" id="MU003767">
    <property type="protein sequence ID" value="KAF2725622.1"/>
    <property type="molecule type" value="Genomic_DNA"/>
</dbReference>
<dbReference type="GO" id="GO:0005829">
    <property type="term" value="C:cytosol"/>
    <property type="evidence" value="ECO:0007669"/>
    <property type="project" value="UniProtKB-SubCell"/>
</dbReference>
<dbReference type="InterPro" id="IPR051960">
    <property type="entry name" value="eIF2B_gamma"/>
</dbReference>
<comment type="subunit">
    <text evidence="8">Component of the translation initiation factor 2B (eIF2B) complex which is a heterodecamer of two sets of five different subunits: alpha, beta, gamma, delta and epsilon. Subunits alpha, beta and delta comprise a regulatory subcomplex and subunits epsilon and gamma comprise a catalytic subcomplex. Within the complex, the hexameric regulatory complex resides at the center, with the two heterodimeric catalytic subcomplexes bound on opposite sides.</text>
</comment>
<dbReference type="SUPFAM" id="SSF53448">
    <property type="entry name" value="Nucleotide-diphospho-sugar transferases"/>
    <property type="match status" value="1"/>
</dbReference>
<evidence type="ECO:0000256" key="9">
    <source>
        <dbReference type="SAM" id="MobiDB-lite"/>
    </source>
</evidence>
<reference evidence="11" key="1">
    <citation type="journal article" date="2020" name="Stud. Mycol.">
        <title>101 Dothideomycetes genomes: a test case for predicting lifestyles and emergence of pathogens.</title>
        <authorList>
            <person name="Haridas S."/>
            <person name="Albert R."/>
            <person name="Binder M."/>
            <person name="Bloem J."/>
            <person name="Labutti K."/>
            <person name="Salamov A."/>
            <person name="Andreopoulos B."/>
            <person name="Baker S."/>
            <person name="Barry K."/>
            <person name="Bills G."/>
            <person name="Bluhm B."/>
            <person name="Cannon C."/>
            <person name="Castanera R."/>
            <person name="Culley D."/>
            <person name="Daum C."/>
            <person name="Ezra D."/>
            <person name="Gonzalez J."/>
            <person name="Henrissat B."/>
            <person name="Kuo A."/>
            <person name="Liang C."/>
            <person name="Lipzen A."/>
            <person name="Lutzoni F."/>
            <person name="Magnuson J."/>
            <person name="Mondo S."/>
            <person name="Nolan M."/>
            <person name="Ohm R."/>
            <person name="Pangilinan J."/>
            <person name="Park H.-J."/>
            <person name="Ramirez L."/>
            <person name="Alfaro M."/>
            <person name="Sun H."/>
            <person name="Tritt A."/>
            <person name="Yoshinaga Y."/>
            <person name="Zwiers L.-H."/>
            <person name="Turgeon B."/>
            <person name="Goodwin S."/>
            <person name="Spatafora J."/>
            <person name="Crous P."/>
            <person name="Grigoriev I."/>
        </authorList>
    </citation>
    <scope>NUCLEOTIDE SEQUENCE</scope>
    <source>
        <strain evidence="11">CBS 116435</strain>
    </source>
</reference>
<feature type="region of interest" description="Disordered" evidence="9">
    <location>
        <begin position="551"/>
        <end position="578"/>
    </location>
</feature>
<dbReference type="InterPro" id="IPR029044">
    <property type="entry name" value="Nucleotide-diphossugar_trans"/>
</dbReference>
<proteinExistence type="inferred from homology"/>
<dbReference type="Proteomes" id="UP000799441">
    <property type="component" value="Unassembled WGS sequence"/>
</dbReference>
<sequence>MPHATMPSPGLQALIFCGPGVSLNSFTSSPKDLPKSLVPIANRPMVWYPLDWCYRMGINGITLITPAESAGSLEASLATNPALTSLPNPKPEILAPKALTQTTGTAEILTLPEVQKAITSDFIILPCDLISELDGSSLVQQWMNLNDLTLSSKNSKRKGGMSMFYPTQGLEGISHKKDETDFIGTIKLPPSPVPSPKGSLRPAIESLVMSMPTDTLKDITEEDKDKSLKIRTTLLNTFGNVKLRMKHRDAHVYIFPKWVKDYAAKNDTFESISEDLVGWWAKAGWQEGLRSKLKLDEVLRSGKLREMDESMDDFEDEIDAAAKSSTRTSQLVQAASDEGTSFASRVGSTAESSPRTDTPPMLAYVQPALSTSNPSQPLIRRVDNSHQLLNVSLHLAKKLFPQSLAHEHKIHPTASIGQQSRISQEDSLIAENVKVGTRVNIKESVIGANCEIGNNARLTRCLLMEGVQVGEGVQLTGCIIGRRARIEGLKPVDSAHPPAEGAEAGKEVPGRKGKKRAGAGDEEDRTKLTECEVAPQYVVEAGTELKGEKLMSFDTEGMSDEDFLDEDGIDDDEGMAFG</sequence>
<dbReference type="PANTHER" id="PTHR45989">
    <property type="entry name" value="TRANSLATION INITIATION FACTOR EIF-2B SUBUNIT GAMMA"/>
    <property type="match status" value="1"/>
</dbReference>
<comment type="caution">
    <text evidence="11">The sequence shown here is derived from an EMBL/GenBank/DDBJ whole genome shotgun (WGS) entry which is preliminary data.</text>
</comment>
<feature type="region of interest" description="Disordered" evidence="9">
    <location>
        <begin position="490"/>
        <end position="533"/>
    </location>
</feature>
<feature type="compositionally biased region" description="Acidic residues" evidence="9">
    <location>
        <begin position="557"/>
        <end position="578"/>
    </location>
</feature>
<evidence type="ECO:0000256" key="4">
    <source>
        <dbReference type="ARBA" id="ARBA00022540"/>
    </source>
</evidence>
<dbReference type="CDD" id="cd04652">
    <property type="entry name" value="LbH_eIF2B_gamma_C"/>
    <property type="match status" value="1"/>
</dbReference>
<name>A0A9P4URH0_9PEZI</name>
<dbReference type="AlphaFoldDB" id="A0A9P4URH0"/>
<organism evidence="11 12">
    <name type="scientific">Polychaeton citri CBS 116435</name>
    <dbReference type="NCBI Taxonomy" id="1314669"/>
    <lineage>
        <taxon>Eukaryota</taxon>
        <taxon>Fungi</taxon>
        <taxon>Dikarya</taxon>
        <taxon>Ascomycota</taxon>
        <taxon>Pezizomycotina</taxon>
        <taxon>Dothideomycetes</taxon>
        <taxon>Dothideomycetidae</taxon>
        <taxon>Capnodiales</taxon>
        <taxon>Capnodiaceae</taxon>
        <taxon>Polychaeton</taxon>
    </lineage>
</organism>
<evidence type="ECO:0000313" key="11">
    <source>
        <dbReference type="EMBL" id="KAF2725622.1"/>
    </source>
</evidence>
<dbReference type="Gene3D" id="2.160.10.10">
    <property type="entry name" value="Hexapeptide repeat proteins"/>
    <property type="match status" value="1"/>
</dbReference>
<protein>
    <recommendedName>
        <fullName evidence="6">Translation initiation factor eIF2B subunit gamma</fullName>
    </recommendedName>
    <alternativeName>
        <fullName evidence="7">eIF2B GDP-GTP exchange factor subunit gamma</fullName>
    </alternativeName>
</protein>
<keyword evidence="4" id="KW-0396">Initiation factor</keyword>
<evidence type="ECO:0000256" key="8">
    <source>
        <dbReference type="ARBA" id="ARBA00046432"/>
    </source>
</evidence>
<feature type="domain" description="EIF2B subunit epsilon/gamma LbH" evidence="10">
    <location>
        <begin position="414"/>
        <end position="487"/>
    </location>
</feature>
<dbReference type="Pfam" id="PF25084">
    <property type="entry name" value="LbH_EIF2B"/>
    <property type="match status" value="1"/>
</dbReference>
<dbReference type="GO" id="GO:0005085">
    <property type="term" value="F:guanyl-nucleotide exchange factor activity"/>
    <property type="evidence" value="ECO:0007669"/>
    <property type="project" value="TreeGrafter"/>
</dbReference>
<comment type="subcellular location">
    <subcellularLocation>
        <location evidence="1">Cytoplasm</location>
        <location evidence="1">Cytosol</location>
    </subcellularLocation>
</comment>
<comment type="similarity">
    <text evidence="2">Belongs to the eIF-2B gamma/epsilon subunits family.</text>
</comment>
<accession>A0A9P4URH0</accession>
<evidence type="ECO:0000259" key="10">
    <source>
        <dbReference type="Pfam" id="PF25084"/>
    </source>
</evidence>
<evidence type="ECO:0000256" key="3">
    <source>
        <dbReference type="ARBA" id="ARBA00022490"/>
    </source>
</evidence>
<evidence type="ECO:0000256" key="6">
    <source>
        <dbReference type="ARBA" id="ARBA00044196"/>
    </source>
</evidence>
<dbReference type="GO" id="GO:0005851">
    <property type="term" value="C:eukaryotic translation initiation factor 2B complex"/>
    <property type="evidence" value="ECO:0007669"/>
    <property type="project" value="TreeGrafter"/>
</dbReference>